<keyword evidence="2" id="KW-1133">Transmembrane helix</keyword>
<evidence type="ECO:0000256" key="2">
    <source>
        <dbReference type="SAM" id="Phobius"/>
    </source>
</evidence>
<feature type="compositionally biased region" description="Low complexity" evidence="1">
    <location>
        <begin position="404"/>
        <end position="424"/>
    </location>
</feature>
<dbReference type="AlphaFoldDB" id="A0A1H7S8B2"/>
<keyword evidence="2" id="KW-0472">Membrane</keyword>
<feature type="region of interest" description="Disordered" evidence="1">
    <location>
        <begin position="280"/>
        <end position="315"/>
    </location>
</feature>
<evidence type="ECO:0000313" key="4">
    <source>
        <dbReference type="Proteomes" id="UP000183015"/>
    </source>
</evidence>
<feature type="transmembrane region" description="Helical" evidence="2">
    <location>
        <begin position="146"/>
        <end position="169"/>
    </location>
</feature>
<dbReference type="STRING" id="235985.SAMN05414137_111207"/>
<dbReference type="Proteomes" id="UP000183015">
    <property type="component" value="Unassembled WGS sequence"/>
</dbReference>
<organism evidence="3 4">
    <name type="scientific">Streptacidiphilus jiangxiensis</name>
    <dbReference type="NCBI Taxonomy" id="235985"/>
    <lineage>
        <taxon>Bacteria</taxon>
        <taxon>Bacillati</taxon>
        <taxon>Actinomycetota</taxon>
        <taxon>Actinomycetes</taxon>
        <taxon>Kitasatosporales</taxon>
        <taxon>Streptomycetaceae</taxon>
        <taxon>Streptacidiphilus</taxon>
    </lineage>
</organism>
<feature type="compositionally biased region" description="Basic and acidic residues" evidence="1">
    <location>
        <begin position="280"/>
        <end position="293"/>
    </location>
</feature>
<feature type="transmembrane region" description="Helical" evidence="2">
    <location>
        <begin position="71"/>
        <end position="96"/>
    </location>
</feature>
<feature type="region of interest" description="Disordered" evidence="1">
    <location>
        <begin position="331"/>
        <end position="424"/>
    </location>
</feature>
<feature type="compositionally biased region" description="Gly residues" evidence="1">
    <location>
        <begin position="367"/>
        <end position="376"/>
    </location>
</feature>
<sequence>MTMRQPRGGVRGRRGSRGGLLPALPPFPLFLLAVCAAVTIAATAVRALVSGGHAPQVLSGTAERLLAFLDYFAGVFTLLSLTAAVLCGLAATDRLVLTPRLRVAAQSVHRATSVAALGFLATHIGVKIAEHDASPLTALLPFGGGATFAVGLGTLAADLLVLAAATGAVRGRFADARRPGLWRVLHASAYACWPIALAHGLTAGRAAAVWVLWSYGVCGALVALALLIRALGLLDRLASSGRAGRARAYRARRPSRVALAELGALSREHEPVPYATRATRAEAREHAETREHVPAAAATSPDRPREHPRLADTPPHGVPVHGAFANNPGIPVQGAHRARAAGRPATAGPLGAWAGAAPTGPTAGAAWSGGGHGGGAGHRDWTGHEDWSGQGAPADLEAPRGRHAAGAGRPVGAHARTGAEAPAAAGAAAGGYQPAAAPTWEQATGQVPVPGGDGAVGWEHATGQIPTGWYGIGGWNAAGQVPGPGSGGPAGWEHATGQIPTGWYGTSGWDGASQVPGPGWTPQPGAMPGGWADWPSGEWGPLTWDAPAAGGVVG</sequence>
<feature type="compositionally biased region" description="Basic and acidic residues" evidence="1">
    <location>
        <begin position="377"/>
        <end position="387"/>
    </location>
</feature>
<feature type="transmembrane region" description="Helical" evidence="2">
    <location>
        <begin position="207"/>
        <end position="228"/>
    </location>
</feature>
<keyword evidence="4" id="KW-1185">Reference proteome</keyword>
<dbReference type="eggNOG" id="COG4097">
    <property type="taxonomic scope" value="Bacteria"/>
</dbReference>
<feature type="transmembrane region" description="Helical" evidence="2">
    <location>
        <begin position="108"/>
        <end position="126"/>
    </location>
</feature>
<proteinExistence type="predicted"/>
<protein>
    <submittedName>
        <fullName evidence="3">DMSO/TMAO reductase YedYZ, heme-binding membrane subunit</fullName>
    </submittedName>
</protein>
<gene>
    <name evidence="3" type="ORF">SAMN05414137_111207</name>
</gene>
<reference evidence="4" key="1">
    <citation type="submission" date="2016-10" db="EMBL/GenBank/DDBJ databases">
        <authorList>
            <person name="Varghese N."/>
        </authorList>
    </citation>
    <scope>NUCLEOTIDE SEQUENCE [LARGE SCALE GENOMIC DNA]</scope>
    <source>
        <strain evidence="4">DSM 45096 / BCRC 16803 / CGMCC 4.1857 / CIP 109030 / JCM 12277 / KCTC 19219 / NBRC 100920 / 33214</strain>
    </source>
</reference>
<dbReference type="EMBL" id="FOAZ01000011">
    <property type="protein sequence ID" value="SEL68549.1"/>
    <property type="molecule type" value="Genomic_DNA"/>
</dbReference>
<evidence type="ECO:0000256" key="1">
    <source>
        <dbReference type="SAM" id="MobiDB-lite"/>
    </source>
</evidence>
<evidence type="ECO:0000313" key="3">
    <source>
        <dbReference type="EMBL" id="SEL68549.1"/>
    </source>
</evidence>
<feature type="compositionally biased region" description="Low complexity" evidence="1">
    <location>
        <begin position="341"/>
        <end position="366"/>
    </location>
</feature>
<dbReference type="RefSeq" id="WP_052438480.1">
    <property type="nucleotide sequence ID" value="NZ_BBPN01000007.1"/>
</dbReference>
<name>A0A1H7S8B2_STRJI</name>
<accession>A0A1H7S8B2</accession>
<keyword evidence="2" id="KW-0812">Transmembrane</keyword>